<reference evidence="2" key="1">
    <citation type="journal article" date="2020" name="bioRxiv">
        <title>Integrative omics analysis of Pseudomonas aeruginosa virus PA5oct highlights the molecular complexity of jumbo phages.</title>
        <authorList>
            <person name="Lood C."/>
            <person name="Danis-Wlodarczyk K."/>
            <person name="Blasdel B.G."/>
            <person name="Jang H.B."/>
            <person name="Vandenheuvel D."/>
            <person name="Briers Y."/>
            <person name="Noben J.-P."/>
            <person name="van Noort V."/>
            <person name="Drulis-Kawa Z."/>
            <person name="Lavigne R."/>
        </authorList>
    </citation>
    <scope>NUCLEOTIDE SEQUENCE [LARGE SCALE GENOMIC DNA]</scope>
</reference>
<accession>A0A4Y5JU41</accession>
<dbReference type="EMBL" id="MK797984">
    <property type="protein sequence ID" value="QCG76207.1"/>
    <property type="molecule type" value="Genomic_DNA"/>
</dbReference>
<dbReference type="Proteomes" id="UP000316733">
    <property type="component" value="Segment"/>
</dbReference>
<proteinExistence type="predicted"/>
<evidence type="ECO:0000313" key="2">
    <source>
        <dbReference type="Proteomes" id="UP000316733"/>
    </source>
</evidence>
<gene>
    <name evidence="1" type="ORF">EST35_0326</name>
</gene>
<organism evidence="1 2">
    <name type="scientific">Pseudomonas phage vB_PaeM_PA5oct</name>
    <dbReference type="NCBI Taxonomy" id="2163605"/>
    <lineage>
        <taxon>Viruses</taxon>
        <taxon>Duplodnaviria</taxon>
        <taxon>Heunggongvirae</taxon>
        <taxon>Uroviricota</taxon>
        <taxon>Caudoviricetes</taxon>
        <taxon>Arenbergviridae</taxon>
        <taxon>Wroclawvirus</taxon>
        <taxon>Wroclawvirus PA5oct</taxon>
    </lineage>
</organism>
<protein>
    <submittedName>
        <fullName evidence="1">Uncharacterized protein</fullName>
    </submittedName>
</protein>
<name>A0A4Y5JU41_9CAUD</name>
<keyword evidence="2" id="KW-1185">Reference proteome</keyword>
<sequence>MKLKSLSETSWIVLDNQGDKVGILTRTKEKLNLMTPGGSMLFDTQDDANTFFGEDIFSNIVYVSKTEEVFELDGWPVSTANPVKAQSVNNLPCYTKTEGGKSIHCAGYYSIKFPGSYINSFCPKLSTLEKYEFSGPFKTELEARATTSINKK</sequence>
<evidence type="ECO:0000313" key="1">
    <source>
        <dbReference type="EMBL" id="QCG76207.1"/>
    </source>
</evidence>